<dbReference type="EMBL" id="OCNJ01000006">
    <property type="protein sequence ID" value="SOD96954.1"/>
    <property type="molecule type" value="Genomic_DNA"/>
</dbReference>
<keyword evidence="1" id="KW-0808">Transferase</keyword>
<dbReference type="RefSeq" id="WP_097280115.1">
    <property type="nucleotide sequence ID" value="NZ_OCNJ01000006.1"/>
</dbReference>
<dbReference type="CDD" id="cd24012">
    <property type="entry name" value="ASKHA_NBD_KDGal-kinase"/>
    <property type="match status" value="1"/>
</dbReference>
<dbReference type="AlphaFoldDB" id="A0A286GPQ0"/>
<name>A0A286GPQ0_9PROT</name>
<dbReference type="Proteomes" id="UP000219621">
    <property type="component" value="Unassembled WGS sequence"/>
</dbReference>
<dbReference type="InterPro" id="IPR007729">
    <property type="entry name" value="DGOK"/>
</dbReference>
<organism evidence="1 2">
    <name type="scientific">Caenispirillum bisanense</name>
    <dbReference type="NCBI Taxonomy" id="414052"/>
    <lineage>
        <taxon>Bacteria</taxon>
        <taxon>Pseudomonadati</taxon>
        <taxon>Pseudomonadota</taxon>
        <taxon>Alphaproteobacteria</taxon>
        <taxon>Rhodospirillales</taxon>
        <taxon>Novispirillaceae</taxon>
        <taxon>Caenispirillum</taxon>
    </lineage>
</organism>
<dbReference type="GO" id="GO:0008671">
    <property type="term" value="F:2-dehydro-3-deoxygalactonokinase activity"/>
    <property type="evidence" value="ECO:0007669"/>
    <property type="project" value="InterPro"/>
</dbReference>
<gene>
    <name evidence="1" type="ORF">SAMN05421508_106178</name>
</gene>
<proteinExistence type="predicted"/>
<protein>
    <submittedName>
        <fullName evidence="1">2-dehydro-3-deoxygalactonokinase</fullName>
    </submittedName>
</protein>
<dbReference type="GO" id="GO:0034194">
    <property type="term" value="P:D-galactonate catabolic process"/>
    <property type="evidence" value="ECO:0007669"/>
    <property type="project" value="InterPro"/>
</dbReference>
<dbReference type="OrthoDB" id="256574at2"/>
<dbReference type="InterPro" id="IPR042257">
    <property type="entry name" value="DGOK_C"/>
</dbReference>
<dbReference type="Pfam" id="PF05035">
    <property type="entry name" value="DGOK"/>
    <property type="match status" value="1"/>
</dbReference>
<dbReference type="InterPro" id="IPR042258">
    <property type="entry name" value="DGOK_N"/>
</dbReference>
<sequence>MTDLIVVDWGTTSFRAWLVDRETGAVRDTLPDGRGMKELSGTSFRDYCAERLAPWRQGDSPPPVYLAGMVGAPTGWTPAPQPALPLRPEDLAAHMVSAPGLDGAWLLPGVRVDEADPDRVDVMRGEEVQILGAMARSGRRDGVLCLPGTHSKWARVRDGVLTDFTTFMTGEVYGALLGHTLLGQGVSADASPVDDAAFAQGQAEAGRSDAGLLAHAFAARTRRLYRGLAPEAVPSFLSGLVIGEELKGATALGYLPADGVLLVGADALADRYGRALAERGTAATAVPAAEATLAGVLILARLHRPGDTP</sequence>
<dbReference type="Gene3D" id="3.30.420.310">
    <property type="entry name" value="2-keto-3-deoxy-galactonokinase, C-terminal domain"/>
    <property type="match status" value="1"/>
</dbReference>
<keyword evidence="2" id="KW-1185">Reference proteome</keyword>
<reference evidence="1 2" key="1">
    <citation type="submission" date="2017-09" db="EMBL/GenBank/DDBJ databases">
        <authorList>
            <person name="Ehlers B."/>
            <person name="Leendertz F.H."/>
        </authorList>
    </citation>
    <scope>NUCLEOTIDE SEQUENCE [LARGE SCALE GENOMIC DNA]</scope>
    <source>
        <strain evidence="1 2">USBA 140</strain>
    </source>
</reference>
<keyword evidence="1" id="KW-0418">Kinase</keyword>
<dbReference type="Gene3D" id="3.30.420.300">
    <property type="entry name" value="2-keto-3-deoxy-galactonokinase, substrate binding domain"/>
    <property type="match status" value="1"/>
</dbReference>
<evidence type="ECO:0000313" key="2">
    <source>
        <dbReference type="Proteomes" id="UP000219621"/>
    </source>
</evidence>
<accession>A0A286GPQ0</accession>
<evidence type="ECO:0000313" key="1">
    <source>
        <dbReference type="EMBL" id="SOD96954.1"/>
    </source>
</evidence>